<dbReference type="AlphaFoldDB" id="A0A0F7KFC5"/>
<dbReference type="InterPro" id="IPR036397">
    <property type="entry name" value="RNaseH_sf"/>
</dbReference>
<reference evidence="3" key="1">
    <citation type="submission" date="2015-05" db="EMBL/GenBank/DDBJ databases">
        <title>Draft genome of Nitrosomonas communis strain Nm2.</title>
        <authorList>
            <person name="Kozlowski J.A."/>
            <person name="Kits K.D."/>
            <person name="Stein L.Y."/>
        </authorList>
    </citation>
    <scope>NUCLEOTIDE SEQUENCE [LARGE SCALE GENOMIC DNA]</scope>
    <source>
        <strain evidence="3">Nm2</strain>
    </source>
</reference>
<evidence type="ECO:0000313" key="2">
    <source>
        <dbReference type="EMBL" id="AKH37574.1"/>
    </source>
</evidence>
<accession>A0A0F7KFC5</accession>
<dbReference type="NCBIfam" id="NF033516">
    <property type="entry name" value="transpos_IS3"/>
    <property type="match status" value="1"/>
</dbReference>
<dbReference type="InterPro" id="IPR012337">
    <property type="entry name" value="RNaseH-like_sf"/>
</dbReference>
<dbReference type="SUPFAM" id="SSF53098">
    <property type="entry name" value="Ribonuclease H-like"/>
    <property type="match status" value="1"/>
</dbReference>
<dbReference type="Pfam" id="PF00665">
    <property type="entry name" value="rve"/>
    <property type="match status" value="1"/>
</dbReference>
<dbReference type="InterPro" id="IPR050900">
    <property type="entry name" value="Transposase_IS3/IS150/IS904"/>
</dbReference>
<dbReference type="PROSITE" id="PS50994">
    <property type="entry name" value="INTEGRASE"/>
    <property type="match status" value="1"/>
</dbReference>
<organism evidence="2 3">
    <name type="scientific">Nitrosomonas communis</name>
    <dbReference type="NCBI Taxonomy" id="44574"/>
    <lineage>
        <taxon>Bacteria</taxon>
        <taxon>Pseudomonadati</taxon>
        <taxon>Pseudomonadota</taxon>
        <taxon>Betaproteobacteria</taxon>
        <taxon>Nitrosomonadales</taxon>
        <taxon>Nitrosomonadaceae</taxon>
        <taxon>Nitrosomonas</taxon>
    </lineage>
</organism>
<dbReference type="PATRIC" id="fig|44574.3.peg.1611"/>
<dbReference type="Gene3D" id="3.30.420.10">
    <property type="entry name" value="Ribonuclease H-like superfamily/Ribonuclease H"/>
    <property type="match status" value="1"/>
</dbReference>
<gene>
    <name evidence="2" type="ORF">AAW31_06695</name>
</gene>
<dbReference type="GO" id="GO:0015074">
    <property type="term" value="P:DNA integration"/>
    <property type="evidence" value="ECO:0007669"/>
    <property type="project" value="InterPro"/>
</dbReference>
<dbReference type="KEGG" id="nco:AAW31_06695"/>
<keyword evidence="3" id="KW-1185">Reference proteome</keyword>
<evidence type="ECO:0000313" key="3">
    <source>
        <dbReference type="Proteomes" id="UP000034156"/>
    </source>
</evidence>
<dbReference type="Proteomes" id="UP000034156">
    <property type="component" value="Chromosome"/>
</dbReference>
<proteinExistence type="predicted"/>
<dbReference type="PANTHER" id="PTHR46889:SF4">
    <property type="entry name" value="TRANSPOSASE INSO FOR INSERTION SEQUENCE ELEMENT IS911B-RELATED"/>
    <property type="match status" value="1"/>
</dbReference>
<reference evidence="2 3" key="2">
    <citation type="journal article" date="2016" name="Genome Announc.">
        <title>Genome Sequence of Nitrosomonas communis Strain Nm2, a Mesophilic Ammonia-Oxidizing Bacterium Isolated from Mediterranean Soil.</title>
        <authorList>
            <person name="Kozlowski J.A."/>
            <person name="Kits K.D."/>
            <person name="Stein L.Y."/>
        </authorList>
    </citation>
    <scope>NUCLEOTIDE SEQUENCE [LARGE SCALE GENOMIC DNA]</scope>
    <source>
        <strain evidence="2 3">Nm2</strain>
    </source>
</reference>
<dbReference type="Pfam" id="PF13276">
    <property type="entry name" value="HTH_21"/>
    <property type="match status" value="1"/>
</dbReference>
<evidence type="ECO:0000259" key="1">
    <source>
        <dbReference type="PROSITE" id="PS50994"/>
    </source>
</evidence>
<dbReference type="GO" id="GO:0003676">
    <property type="term" value="F:nucleic acid binding"/>
    <property type="evidence" value="ECO:0007669"/>
    <property type="project" value="InterPro"/>
</dbReference>
<dbReference type="PANTHER" id="PTHR46889">
    <property type="entry name" value="TRANSPOSASE INSF FOR INSERTION SEQUENCE IS3B-RELATED"/>
    <property type="match status" value="1"/>
</dbReference>
<dbReference type="InterPro" id="IPR025948">
    <property type="entry name" value="HTH-like_dom"/>
</dbReference>
<name>A0A0F7KFC5_9PROT</name>
<dbReference type="Pfam" id="PF13333">
    <property type="entry name" value="rve_2"/>
    <property type="match status" value="1"/>
</dbReference>
<dbReference type="InterPro" id="IPR001584">
    <property type="entry name" value="Integrase_cat-core"/>
</dbReference>
<protein>
    <recommendedName>
        <fullName evidence="1">Integrase catalytic domain-containing protein</fullName>
    </recommendedName>
</protein>
<dbReference type="InterPro" id="IPR048020">
    <property type="entry name" value="Transpos_IS3"/>
</dbReference>
<sequence length="240" mass="27861">MAAHQRTRESYGVKRLHSELVDQGVQITAYRVRVLRKKLNLRCKQKRKFKVTTDSKHHLPFAPNILKREFAVSAPGKAWVSDITYLPTDEGWLYLAGIKDLFNSELIGYAMNERMTTELVIQALFRATDRKLPESGLILHSDRGSQYCAHDYQDILKQLGIVSSMSGKGDCWDNAPMESFWGTLKNELVHHRKFKTRLQAKQEITEYIEIFYNRQRKQEKLGYLSPAEFTQQYYANLLAA</sequence>
<feature type="domain" description="Integrase catalytic" evidence="1">
    <location>
        <begin position="71"/>
        <end position="234"/>
    </location>
</feature>
<dbReference type="EMBL" id="CP011451">
    <property type="protein sequence ID" value="AKH37574.1"/>
    <property type="molecule type" value="Genomic_DNA"/>
</dbReference>